<evidence type="ECO:0000259" key="1">
    <source>
        <dbReference type="Pfam" id="PF18511"/>
    </source>
</evidence>
<reference evidence="3 4" key="1">
    <citation type="journal article" date="2020" name="Mol. Biol. Evol.">
        <title>Distinct Expression and Methylation Patterns for Genes with Different Fates following a Single Whole-Genome Duplication in Flowering Plants.</title>
        <authorList>
            <person name="Shi T."/>
            <person name="Rahmani R.S."/>
            <person name="Gugger P.F."/>
            <person name="Wang M."/>
            <person name="Li H."/>
            <person name="Zhang Y."/>
            <person name="Li Z."/>
            <person name="Wang Q."/>
            <person name="Van de Peer Y."/>
            <person name="Marchal K."/>
            <person name="Chen J."/>
        </authorList>
    </citation>
    <scope>NUCLEOTIDE SEQUENCE [LARGE SCALE GENOMIC DNA]</scope>
    <source>
        <tissue evidence="3">Leaf</tissue>
    </source>
</reference>
<protein>
    <recommendedName>
        <fullName evidence="5">F-box/LRR-repeat protein 20-like</fullName>
    </recommendedName>
</protein>
<proteinExistence type="predicted"/>
<organism evidence="3 4">
    <name type="scientific">Nelumbo nucifera</name>
    <name type="common">Sacred lotus</name>
    <dbReference type="NCBI Taxonomy" id="4432"/>
    <lineage>
        <taxon>Eukaryota</taxon>
        <taxon>Viridiplantae</taxon>
        <taxon>Streptophyta</taxon>
        <taxon>Embryophyta</taxon>
        <taxon>Tracheophyta</taxon>
        <taxon>Spermatophyta</taxon>
        <taxon>Magnoliopsida</taxon>
        <taxon>Proteales</taxon>
        <taxon>Nelumbonaceae</taxon>
        <taxon>Nelumbo</taxon>
    </lineage>
</organism>
<dbReference type="Proteomes" id="UP000607653">
    <property type="component" value="Unassembled WGS sequence"/>
</dbReference>
<dbReference type="InterPro" id="IPR041567">
    <property type="entry name" value="COI1_F-box"/>
</dbReference>
<gene>
    <name evidence="3" type="ORF">HUJ06_028299</name>
</gene>
<keyword evidence="4" id="KW-1185">Reference proteome</keyword>
<dbReference type="SUPFAM" id="SSF52047">
    <property type="entry name" value="RNI-like"/>
    <property type="match status" value="1"/>
</dbReference>
<dbReference type="SMART" id="SM00367">
    <property type="entry name" value="LRR_CC"/>
    <property type="match status" value="5"/>
</dbReference>
<dbReference type="Gene3D" id="3.80.10.10">
    <property type="entry name" value="Ribonuclease Inhibitor"/>
    <property type="match status" value="2"/>
</dbReference>
<dbReference type="Pfam" id="PF18511">
    <property type="entry name" value="F-box_5"/>
    <property type="match status" value="1"/>
</dbReference>
<feature type="domain" description="COI1 F-box" evidence="1">
    <location>
        <begin position="6"/>
        <end position="41"/>
    </location>
</feature>
<evidence type="ECO:0000313" key="3">
    <source>
        <dbReference type="EMBL" id="DAD26831.1"/>
    </source>
</evidence>
<dbReference type="PANTHER" id="PTHR13318:SF223">
    <property type="entry name" value="RNI-LIKE SUPERFAMILY PROTEIN"/>
    <property type="match status" value="1"/>
</dbReference>
<dbReference type="CDD" id="cd22159">
    <property type="entry name" value="F-box_AtTIR1-like"/>
    <property type="match status" value="1"/>
</dbReference>
<accession>A0A822Y5F3</accession>
<dbReference type="InterPro" id="IPR057207">
    <property type="entry name" value="FBXL15_LRR"/>
</dbReference>
<name>A0A822Y5F3_NELNU</name>
<dbReference type="AlphaFoldDB" id="A0A822Y5F3"/>
<feature type="domain" description="F-box/LRR-repeat protein 15-like leucin rich repeat" evidence="2">
    <location>
        <begin position="93"/>
        <end position="225"/>
    </location>
</feature>
<evidence type="ECO:0000259" key="2">
    <source>
        <dbReference type="Pfam" id="PF25372"/>
    </source>
</evidence>
<dbReference type="Gene3D" id="1.20.1280.50">
    <property type="match status" value="1"/>
</dbReference>
<dbReference type="InterPro" id="IPR006553">
    <property type="entry name" value="Leu-rich_rpt_Cys-con_subtyp"/>
</dbReference>
<dbReference type="Pfam" id="PF25372">
    <property type="entry name" value="DUF7885"/>
    <property type="match status" value="1"/>
</dbReference>
<dbReference type="EMBL" id="DUZY01000002">
    <property type="protein sequence ID" value="DAD26831.1"/>
    <property type="molecule type" value="Genomic_DNA"/>
</dbReference>
<sequence>MEKLGDDEIGLVLSRVFDLNDRKSCALVCKQWLRVEGLTRSSLRVLEPKLLHKFLPRFPNLATFGAGRGITDTDLEFVAQTCPNLRVLNLNLRQTKRVLNLQGCSLVTDWGLASLATGSSSRTLKKLVLAECDQITDVGVSLLQQMYQLEELNLAECGPKVTDVGGVAIAAIHTLERLDFSWLINISDVTLVAVAQNCCNLVEMDVTGCELITGAGIRAFSNHETLEVLVLASCYNVFGDDVEQTVVECQSLKYVGLDKGLRMWMPTVMQDNIRRFCILAWR</sequence>
<comment type="caution">
    <text evidence="3">The sequence shown here is derived from an EMBL/GenBank/DDBJ whole genome shotgun (WGS) entry which is preliminary data.</text>
</comment>
<dbReference type="PANTHER" id="PTHR13318">
    <property type="entry name" value="PARTNER OF PAIRED, ISOFORM B-RELATED"/>
    <property type="match status" value="1"/>
</dbReference>
<evidence type="ECO:0000313" key="4">
    <source>
        <dbReference type="Proteomes" id="UP000607653"/>
    </source>
</evidence>
<dbReference type="InterPro" id="IPR032675">
    <property type="entry name" value="LRR_dom_sf"/>
</dbReference>
<dbReference type="FunFam" id="1.20.1280.50:FF:000023">
    <property type="entry name" value="F-box/LRR-repeat protein 4"/>
    <property type="match status" value="1"/>
</dbReference>
<evidence type="ECO:0008006" key="5">
    <source>
        <dbReference type="Google" id="ProtNLM"/>
    </source>
</evidence>